<dbReference type="GO" id="GO:0005524">
    <property type="term" value="F:ATP binding"/>
    <property type="evidence" value="ECO:0007669"/>
    <property type="project" value="UniProtKB-KW"/>
</dbReference>
<dbReference type="Proteomes" id="UP001143304">
    <property type="component" value="Unassembled WGS sequence"/>
</dbReference>
<evidence type="ECO:0000259" key="8">
    <source>
        <dbReference type="PROSITE" id="PS50893"/>
    </source>
</evidence>
<dbReference type="InterPro" id="IPR017871">
    <property type="entry name" value="ABC_transporter-like_CS"/>
</dbReference>
<protein>
    <submittedName>
        <fullName evidence="10">ABC transporter ATP-binding protein</fullName>
    </submittedName>
</protein>
<comment type="subcellular location">
    <subcellularLocation>
        <location evidence="1">Cell membrane</location>
        <topology evidence="1">Multi-pass membrane protein</topology>
    </subcellularLocation>
</comment>
<gene>
    <name evidence="10" type="ORF">EYC82_16900</name>
</gene>
<dbReference type="InterPro" id="IPR039421">
    <property type="entry name" value="Type_1_exporter"/>
</dbReference>
<dbReference type="InterPro" id="IPR011527">
    <property type="entry name" value="ABC1_TM_dom"/>
</dbReference>
<dbReference type="SUPFAM" id="SSF52540">
    <property type="entry name" value="P-loop containing nucleoside triphosphate hydrolases"/>
    <property type="match status" value="1"/>
</dbReference>
<dbReference type="SUPFAM" id="SSF90123">
    <property type="entry name" value="ABC transporter transmembrane region"/>
    <property type="match status" value="1"/>
</dbReference>
<dbReference type="PROSITE" id="PS00211">
    <property type="entry name" value="ABC_TRANSPORTER_1"/>
    <property type="match status" value="1"/>
</dbReference>
<sequence>MIGTFPKLLQLLTRKQRREFYILQCFMFAAALSELVGTVSIMPFIALASNPEIIHTNAYFARLYQLMGAPSHEKFLISVGLIFIGLTVAANVTMTITQFLMNRYSFRVGGELSARLYKYYLAQNILYHARTNASALVQRVMRDSLILSTFLIAPTLRLNARFFSIALLASMIVYIDPIVAFTTVLVLGGVYWFFYRFVRRVIHKNGLLVSQLGQQRNQILNESFGGIRDVKLYAYEAGYLSQYQRYTKLSDRASADNLILGEVPYFFVETVVLAGMVLLTLYLYSAESGLSAALPMLTLYCLAGIKIVPKVQQSYLAVTRIRSAQPVFDRLRSDLTASLEASQFQGEGVRIMNPKHAIDIKDVSFSYGNGAAPLFSDFSESFESGKVTAVTGGSGAGKSTLLEIIMGLVQPQDGYIAIDGKPLRERDLPNWRASIGYVPQEVYLMDSSIAENIAFGEDREDIDMERVARVARYASLEQTIATLPDGYWAQIGERGGLLSGGQRQRIGIARALYRNVSVLFLDEATSALDVDTQSDILTVLAELEPKITVVMITHRAETLAIADKIIELD</sequence>
<evidence type="ECO:0000313" key="10">
    <source>
        <dbReference type="EMBL" id="MCX2979025.1"/>
    </source>
</evidence>
<dbReference type="Gene3D" id="1.20.1560.10">
    <property type="entry name" value="ABC transporter type 1, transmembrane domain"/>
    <property type="match status" value="1"/>
</dbReference>
<reference evidence="10" key="1">
    <citation type="submission" date="2019-02" db="EMBL/GenBank/DDBJ databases">
        <authorList>
            <person name="Li S.-H."/>
        </authorList>
    </citation>
    <scope>NUCLEOTIDE SEQUENCE</scope>
    <source>
        <strain evidence="10">IMCC11814</strain>
    </source>
</reference>
<dbReference type="PROSITE" id="PS50893">
    <property type="entry name" value="ABC_TRANSPORTER_2"/>
    <property type="match status" value="1"/>
</dbReference>
<evidence type="ECO:0000256" key="6">
    <source>
        <dbReference type="ARBA" id="ARBA00023136"/>
    </source>
</evidence>
<dbReference type="CDD" id="cd03228">
    <property type="entry name" value="ABCC_MRP_Like"/>
    <property type="match status" value="1"/>
</dbReference>
<dbReference type="PANTHER" id="PTHR24221:SF654">
    <property type="entry name" value="ATP-BINDING CASSETTE SUB-FAMILY B MEMBER 6"/>
    <property type="match status" value="1"/>
</dbReference>
<dbReference type="PROSITE" id="PS50929">
    <property type="entry name" value="ABC_TM1F"/>
    <property type="match status" value="1"/>
</dbReference>
<evidence type="ECO:0000313" key="11">
    <source>
        <dbReference type="Proteomes" id="UP001143304"/>
    </source>
</evidence>
<comment type="caution">
    <text evidence="10">The sequence shown here is derived from an EMBL/GenBank/DDBJ whole genome shotgun (WGS) entry which is preliminary data.</text>
</comment>
<evidence type="ECO:0000256" key="3">
    <source>
        <dbReference type="ARBA" id="ARBA00022741"/>
    </source>
</evidence>
<keyword evidence="3" id="KW-0547">Nucleotide-binding</keyword>
<dbReference type="EMBL" id="SHNO01000002">
    <property type="protein sequence ID" value="MCX2979025.1"/>
    <property type="molecule type" value="Genomic_DNA"/>
</dbReference>
<evidence type="ECO:0000256" key="2">
    <source>
        <dbReference type="ARBA" id="ARBA00022692"/>
    </source>
</evidence>
<proteinExistence type="predicted"/>
<feature type="transmembrane region" description="Helical" evidence="7">
    <location>
        <begin position="178"/>
        <end position="198"/>
    </location>
</feature>
<name>A0ABT3TB11_9GAMM</name>
<dbReference type="InterPro" id="IPR003439">
    <property type="entry name" value="ABC_transporter-like_ATP-bd"/>
</dbReference>
<dbReference type="Gene3D" id="3.40.50.300">
    <property type="entry name" value="P-loop containing nucleotide triphosphate hydrolases"/>
    <property type="match status" value="1"/>
</dbReference>
<dbReference type="InterPro" id="IPR027417">
    <property type="entry name" value="P-loop_NTPase"/>
</dbReference>
<dbReference type="InterPro" id="IPR003593">
    <property type="entry name" value="AAA+_ATPase"/>
</dbReference>
<feature type="transmembrane region" description="Helical" evidence="7">
    <location>
        <begin position="21"/>
        <end position="46"/>
    </location>
</feature>
<keyword evidence="11" id="KW-1185">Reference proteome</keyword>
<keyword evidence="6 7" id="KW-0472">Membrane</keyword>
<dbReference type="Pfam" id="PF00664">
    <property type="entry name" value="ABC_membrane"/>
    <property type="match status" value="1"/>
</dbReference>
<dbReference type="RefSeq" id="WP_279250810.1">
    <property type="nucleotide sequence ID" value="NZ_SHNO01000002.1"/>
</dbReference>
<keyword evidence="2 7" id="KW-0812">Transmembrane</keyword>
<feature type="transmembrane region" description="Helical" evidence="7">
    <location>
        <begin position="75"/>
        <end position="97"/>
    </location>
</feature>
<dbReference type="Pfam" id="PF00005">
    <property type="entry name" value="ABC_tran"/>
    <property type="match status" value="1"/>
</dbReference>
<dbReference type="InterPro" id="IPR036640">
    <property type="entry name" value="ABC1_TM_sf"/>
</dbReference>
<evidence type="ECO:0000256" key="4">
    <source>
        <dbReference type="ARBA" id="ARBA00022840"/>
    </source>
</evidence>
<evidence type="ECO:0000259" key="9">
    <source>
        <dbReference type="PROSITE" id="PS50929"/>
    </source>
</evidence>
<feature type="transmembrane region" description="Helical" evidence="7">
    <location>
        <begin position="263"/>
        <end position="284"/>
    </location>
</feature>
<feature type="domain" description="ABC transmembrane type-1" evidence="9">
    <location>
        <begin position="25"/>
        <end position="282"/>
    </location>
</feature>
<dbReference type="PANTHER" id="PTHR24221">
    <property type="entry name" value="ATP-BINDING CASSETTE SUB-FAMILY B"/>
    <property type="match status" value="1"/>
</dbReference>
<keyword evidence="4 10" id="KW-0067">ATP-binding</keyword>
<feature type="domain" description="ABC transporter" evidence="8">
    <location>
        <begin position="358"/>
        <end position="568"/>
    </location>
</feature>
<feature type="transmembrane region" description="Helical" evidence="7">
    <location>
        <begin position="145"/>
        <end position="172"/>
    </location>
</feature>
<evidence type="ECO:0000256" key="5">
    <source>
        <dbReference type="ARBA" id="ARBA00022989"/>
    </source>
</evidence>
<evidence type="ECO:0000256" key="1">
    <source>
        <dbReference type="ARBA" id="ARBA00004651"/>
    </source>
</evidence>
<evidence type="ECO:0000256" key="7">
    <source>
        <dbReference type="SAM" id="Phobius"/>
    </source>
</evidence>
<organism evidence="10 11">
    <name type="scientific">Candidatus Marimicrobium litorale</name>
    <dbReference type="NCBI Taxonomy" id="2518991"/>
    <lineage>
        <taxon>Bacteria</taxon>
        <taxon>Pseudomonadati</taxon>
        <taxon>Pseudomonadota</taxon>
        <taxon>Gammaproteobacteria</taxon>
        <taxon>Cellvibrionales</taxon>
        <taxon>Halieaceae</taxon>
        <taxon>Marimicrobium</taxon>
    </lineage>
</organism>
<accession>A0ABT3TB11</accession>
<dbReference type="SMART" id="SM00382">
    <property type="entry name" value="AAA"/>
    <property type="match status" value="1"/>
</dbReference>
<keyword evidence="5 7" id="KW-1133">Transmembrane helix</keyword>